<dbReference type="Gene3D" id="1.10.1780.10">
    <property type="entry name" value="Clp, N-terminal domain"/>
    <property type="match status" value="1"/>
</dbReference>
<evidence type="ECO:0000256" key="5">
    <source>
        <dbReference type="ARBA" id="ARBA00023186"/>
    </source>
</evidence>
<dbReference type="PANTHER" id="PTHR11638:SF18">
    <property type="entry name" value="HEAT SHOCK PROTEIN 104"/>
    <property type="match status" value="1"/>
</dbReference>
<feature type="coiled-coil region" evidence="8">
    <location>
        <begin position="502"/>
        <end position="536"/>
    </location>
</feature>
<dbReference type="Pfam" id="PF02861">
    <property type="entry name" value="Clp_N"/>
    <property type="match status" value="1"/>
</dbReference>
<dbReference type="GO" id="GO:0005524">
    <property type="term" value="F:ATP binding"/>
    <property type="evidence" value="ECO:0007669"/>
    <property type="project" value="UniProtKB-KW"/>
</dbReference>
<evidence type="ECO:0000256" key="7">
    <source>
        <dbReference type="PROSITE-ProRule" id="PRU01251"/>
    </source>
</evidence>
<dbReference type="FunFam" id="3.40.50.300:FF:000025">
    <property type="entry name" value="ATP-dependent Clp protease subunit"/>
    <property type="match status" value="1"/>
</dbReference>
<dbReference type="CDD" id="cd00009">
    <property type="entry name" value="AAA"/>
    <property type="match status" value="1"/>
</dbReference>
<dbReference type="InterPro" id="IPR019489">
    <property type="entry name" value="Clp_ATPase_C"/>
</dbReference>
<dbReference type="SUPFAM" id="SSF52540">
    <property type="entry name" value="P-loop containing nucleoside triphosphate hydrolases"/>
    <property type="match status" value="2"/>
</dbReference>
<dbReference type="InterPro" id="IPR018368">
    <property type="entry name" value="ClpA/B_CS1"/>
</dbReference>
<evidence type="ECO:0000256" key="4">
    <source>
        <dbReference type="ARBA" id="ARBA00022840"/>
    </source>
</evidence>
<dbReference type="InterPro" id="IPR027417">
    <property type="entry name" value="P-loop_NTPase"/>
</dbReference>
<keyword evidence="8" id="KW-0175">Coiled coil</keyword>
<name>A0A2D6YKX1_9DELT</name>
<evidence type="ECO:0000313" key="10">
    <source>
        <dbReference type="EMBL" id="MAH63804.1"/>
    </source>
</evidence>
<dbReference type="FunFam" id="3.40.50.300:FF:000010">
    <property type="entry name" value="Chaperone clpB 1, putative"/>
    <property type="match status" value="1"/>
</dbReference>
<dbReference type="AlphaFoldDB" id="A0A2D6YKX1"/>
<dbReference type="PANTHER" id="PTHR11638">
    <property type="entry name" value="ATP-DEPENDENT CLP PROTEASE"/>
    <property type="match status" value="1"/>
</dbReference>
<dbReference type="GO" id="GO:0005737">
    <property type="term" value="C:cytoplasm"/>
    <property type="evidence" value="ECO:0007669"/>
    <property type="project" value="TreeGrafter"/>
</dbReference>
<dbReference type="InterPro" id="IPR041546">
    <property type="entry name" value="ClpA/ClpB_AAA_lid"/>
</dbReference>
<evidence type="ECO:0000256" key="1">
    <source>
        <dbReference type="ARBA" id="ARBA00008675"/>
    </source>
</evidence>
<dbReference type="FunFam" id="3.40.50.300:FF:000120">
    <property type="entry name" value="ATP-dependent chaperone ClpB"/>
    <property type="match status" value="1"/>
</dbReference>
<comment type="caution">
    <text evidence="10">The sequence shown here is derived from an EMBL/GenBank/DDBJ whole genome shotgun (WGS) entry which is preliminary data.</text>
</comment>
<dbReference type="Pfam" id="PF00004">
    <property type="entry name" value="AAA"/>
    <property type="match status" value="1"/>
</dbReference>
<reference evidence="11" key="1">
    <citation type="submission" date="2017-09" db="EMBL/GenBank/DDBJ databases">
        <title>The Reconstruction of 2,631 Draft Metagenome-Assembled Genomes from the Global Oceans.</title>
        <authorList>
            <person name="Tully B.J."/>
            <person name="Graham E.D."/>
            <person name="Heidelberg J.F."/>
        </authorList>
    </citation>
    <scope>NUCLEOTIDE SEQUENCE [LARGE SCALE GENOMIC DNA]</scope>
</reference>
<evidence type="ECO:0000313" key="11">
    <source>
        <dbReference type="Proteomes" id="UP000226525"/>
    </source>
</evidence>
<dbReference type="InterPro" id="IPR003959">
    <property type="entry name" value="ATPase_AAA_core"/>
</dbReference>
<protein>
    <submittedName>
        <fullName evidence="10">Type VI secretion system ATPase TssH</fullName>
    </submittedName>
</protein>
<dbReference type="InterPro" id="IPR004176">
    <property type="entry name" value="Clp_R_N"/>
</dbReference>
<proteinExistence type="inferred from homology"/>
<dbReference type="Gene3D" id="3.40.50.300">
    <property type="entry name" value="P-loop containing nucleotide triphosphate hydrolases"/>
    <property type="match status" value="3"/>
</dbReference>
<dbReference type="InterPro" id="IPR036628">
    <property type="entry name" value="Clp_N_dom_sf"/>
</dbReference>
<sequence length="862" mass="98574">MSISLSHFTLKAEEALLKAQQIALEGRQSKVEPEHLLLSLLEQNDPMTEFCLDKLEVKNGSLQQKLQLQIREFPKDEENKAQTFISRSLHGIILGAEKEATLLSETYTNVDHLLLGLLTFNEGLLGEIWKNLDVTADHLRKELTHLSKAEQIIVQGSKLSESAIEDYCLDLVAMARLGELDPVIGMEEEVRNLIQVLSRRAKNNPVLLGEAGVGKTATIECLAQRIVQGDVPEWLKDRRLVSLDLATMVAGTNYRGEFEKRMKQLIREIEESRGRILLFIDELHMLVGTGGAEGSVDAANMLKPALARGRLRCIGATTLKEYKKYIEKDAPLARRFQPILIREPSIDETITILRGLRQSYQSHHGVVIHDDALISAAQLSERYLRERFLPDKAIDLVDEAAASLRLQMDSMPIALDNLERRLSQILNQINTLRREKDEKSIQQRNSLVLQAEQLQTQQQMLQRKWQDERLLVERIRQLRQAITDTRQAEWEAQRDGNLDLAAKLHYETLDQLEAQLQEAESNLNQREERLVKEEVDAEDIAQVVSRRTGIPIHRMLADEKERLVRLEEFLEQRIMGQSEALSRVASAIRRSRAGVQDPQRPIGSFIFMGSSGVGKTELGLALANFLFDDDKSLIRFDMSEYMEKHSVNRLLGADPGFVGFEEGGLLTEKVRQSPYSVLLFDEIEKAHIDIFNLFLQILDDGQLTDSQGRRADFRNTLIIMTTNFGHDLMREDRKKRDVNDLQKEARQLLLNHFRPEFLNRIDEIIPFRNLSLSHIRHICRMQLEQLQIRLDSQGIQLDMTEAAEVYLAQRGYDPVFGARPMKRTLQRDVQDPIAIRLLDGELQSGMTIQLDASQNKLHFKIS</sequence>
<gene>
    <name evidence="10" type="ORF">CMN54_10240</name>
</gene>
<dbReference type="Pfam" id="PF17871">
    <property type="entry name" value="AAA_lid_9"/>
    <property type="match status" value="1"/>
</dbReference>
<dbReference type="Gene3D" id="1.10.8.60">
    <property type="match status" value="1"/>
</dbReference>
<dbReference type="EMBL" id="NZEX01000114">
    <property type="protein sequence ID" value="MAH63804.1"/>
    <property type="molecule type" value="Genomic_DNA"/>
</dbReference>
<evidence type="ECO:0000256" key="2">
    <source>
        <dbReference type="ARBA" id="ARBA00022737"/>
    </source>
</evidence>
<dbReference type="SUPFAM" id="SSF81923">
    <property type="entry name" value="Double Clp-N motif"/>
    <property type="match status" value="1"/>
</dbReference>
<comment type="subunit">
    <text evidence="6">Homohexamer. The oligomerization is ATP-dependent.</text>
</comment>
<comment type="similarity">
    <text evidence="1">Belongs to the ClpA/ClpB family.</text>
</comment>
<dbReference type="PROSITE" id="PS00870">
    <property type="entry name" value="CLPAB_1"/>
    <property type="match status" value="1"/>
</dbReference>
<evidence type="ECO:0000259" key="9">
    <source>
        <dbReference type="PROSITE" id="PS51903"/>
    </source>
</evidence>
<keyword evidence="5" id="KW-0143">Chaperone</keyword>
<evidence type="ECO:0000256" key="3">
    <source>
        <dbReference type="ARBA" id="ARBA00022741"/>
    </source>
</evidence>
<dbReference type="Pfam" id="PF07724">
    <property type="entry name" value="AAA_2"/>
    <property type="match status" value="1"/>
</dbReference>
<dbReference type="InterPro" id="IPR001270">
    <property type="entry name" value="ClpA/B"/>
</dbReference>
<dbReference type="Proteomes" id="UP000226525">
    <property type="component" value="Unassembled WGS sequence"/>
</dbReference>
<accession>A0A2D6YKX1</accession>
<dbReference type="InterPro" id="IPR050130">
    <property type="entry name" value="ClpA_ClpB"/>
</dbReference>
<dbReference type="SMART" id="SM01086">
    <property type="entry name" value="ClpB_D2-small"/>
    <property type="match status" value="1"/>
</dbReference>
<dbReference type="CDD" id="cd19499">
    <property type="entry name" value="RecA-like_ClpB_Hsp104-like"/>
    <property type="match status" value="1"/>
</dbReference>
<dbReference type="SMART" id="SM00382">
    <property type="entry name" value="AAA"/>
    <property type="match status" value="2"/>
</dbReference>
<dbReference type="GO" id="GO:0034605">
    <property type="term" value="P:cellular response to heat"/>
    <property type="evidence" value="ECO:0007669"/>
    <property type="project" value="TreeGrafter"/>
</dbReference>
<keyword evidence="3" id="KW-0547">Nucleotide-binding</keyword>
<dbReference type="PRINTS" id="PR00300">
    <property type="entry name" value="CLPPROTEASEA"/>
</dbReference>
<evidence type="ECO:0000256" key="8">
    <source>
        <dbReference type="SAM" id="Coils"/>
    </source>
</evidence>
<organism evidence="10 11">
    <name type="scientific">SAR324 cluster bacterium</name>
    <dbReference type="NCBI Taxonomy" id="2024889"/>
    <lineage>
        <taxon>Bacteria</taxon>
        <taxon>Deltaproteobacteria</taxon>
        <taxon>SAR324 cluster</taxon>
    </lineage>
</organism>
<dbReference type="GO" id="GO:0016887">
    <property type="term" value="F:ATP hydrolysis activity"/>
    <property type="evidence" value="ECO:0007669"/>
    <property type="project" value="InterPro"/>
</dbReference>
<keyword evidence="4" id="KW-0067">ATP-binding</keyword>
<feature type="domain" description="Clp R" evidence="9">
    <location>
        <begin position="5"/>
        <end position="149"/>
    </location>
</feature>
<evidence type="ECO:0000256" key="6">
    <source>
        <dbReference type="ARBA" id="ARBA00026057"/>
    </source>
</evidence>
<dbReference type="InterPro" id="IPR003593">
    <property type="entry name" value="AAA+_ATPase"/>
</dbReference>
<dbReference type="Pfam" id="PF10431">
    <property type="entry name" value="ClpB_D2-small"/>
    <property type="match status" value="1"/>
</dbReference>
<dbReference type="PROSITE" id="PS51903">
    <property type="entry name" value="CLP_R"/>
    <property type="match status" value="1"/>
</dbReference>
<feature type="coiled-coil region" evidence="8">
    <location>
        <begin position="415"/>
        <end position="464"/>
    </location>
</feature>
<keyword evidence="2 7" id="KW-0677">Repeat</keyword>